<gene>
    <name evidence="2" type="ORF">F4559_002702</name>
</gene>
<evidence type="ECO:0000313" key="2">
    <source>
        <dbReference type="EMBL" id="MBB4965343.1"/>
    </source>
</evidence>
<sequence>MLTAALDYLRPGDLLTVQEFDPPGRNLLEGLLALDSHHVRPRDPVTVGHRHHVPRGIAHGCTPPPRTGPAVAMPDDATADGGASRALRPPERRGVGTHDHKTRRVVDSPRSDSTTRPNHLDRDSPGHANGGRDGRSPPIVHYRTIGYHHTPFAVPGSPPR</sequence>
<protein>
    <submittedName>
        <fullName evidence="2">Uncharacterized protein</fullName>
    </submittedName>
</protein>
<feature type="compositionally biased region" description="Basic and acidic residues" evidence="1">
    <location>
        <begin position="88"/>
        <end position="110"/>
    </location>
</feature>
<dbReference type="EMBL" id="JACHJS010000001">
    <property type="protein sequence ID" value="MBB4965343.1"/>
    <property type="molecule type" value="Genomic_DNA"/>
</dbReference>
<feature type="region of interest" description="Disordered" evidence="1">
    <location>
        <begin position="54"/>
        <end position="140"/>
    </location>
</feature>
<dbReference type="RefSeq" id="WP_184668844.1">
    <property type="nucleotide sequence ID" value="NZ_BAABAI010000001.1"/>
</dbReference>
<feature type="compositionally biased region" description="Basic and acidic residues" evidence="1">
    <location>
        <begin position="118"/>
        <end position="135"/>
    </location>
</feature>
<reference evidence="2 3" key="1">
    <citation type="submission" date="2020-08" db="EMBL/GenBank/DDBJ databases">
        <title>Sequencing the genomes of 1000 actinobacteria strains.</title>
        <authorList>
            <person name="Klenk H.-P."/>
        </authorList>
    </citation>
    <scope>NUCLEOTIDE SEQUENCE [LARGE SCALE GENOMIC DNA]</scope>
    <source>
        <strain evidence="2 3">DSM 45084</strain>
    </source>
</reference>
<evidence type="ECO:0000313" key="3">
    <source>
        <dbReference type="Proteomes" id="UP000542674"/>
    </source>
</evidence>
<keyword evidence="3" id="KW-1185">Reference proteome</keyword>
<dbReference type="AlphaFoldDB" id="A0A7W7WWA0"/>
<evidence type="ECO:0000256" key="1">
    <source>
        <dbReference type="SAM" id="MobiDB-lite"/>
    </source>
</evidence>
<name>A0A7W7WWA0_9PSEU</name>
<dbReference type="Proteomes" id="UP000542674">
    <property type="component" value="Unassembled WGS sequence"/>
</dbReference>
<proteinExistence type="predicted"/>
<organism evidence="2 3">
    <name type="scientific">Saccharothrix violaceirubra</name>
    <dbReference type="NCBI Taxonomy" id="413306"/>
    <lineage>
        <taxon>Bacteria</taxon>
        <taxon>Bacillati</taxon>
        <taxon>Actinomycetota</taxon>
        <taxon>Actinomycetes</taxon>
        <taxon>Pseudonocardiales</taxon>
        <taxon>Pseudonocardiaceae</taxon>
        <taxon>Saccharothrix</taxon>
    </lineage>
</organism>
<accession>A0A7W7WWA0</accession>
<comment type="caution">
    <text evidence="2">The sequence shown here is derived from an EMBL/GenBank/DDBJ whole genome shotgun (WGS) entry which is preliminary data.</text>
</comment>